<dbReference type="Gene3D" id="2.130.10.10">
    <property type="entry name" value="YVTN repeat-like/Quinoprotein amine dehydrogenase"/>
    <property type="match status" value="1"/>
</dbReference>
<dbReference type="RefSeq" id="WP_004918043.1">
    <property type="nucleotide sequence ID" value="NZ_CP011859.1"/>
</dbReference>
<reference evidence="1 2" key="1">
    <citation type="submission" date="2015-06" db="EMBL/GenBank/DDBJ databases">
        <title>R. anatipestifer strain HXb2 is the most virulent strain so far, and the genome sequence would help us uncover the pathogenesis.</title>
        <authorList>
            <person name="Hu Q."/>
            <person name="Qi J."/>
            <person name="Bo H."/>
            <person name="Liu G."/>
            <person name="Tao M."/>
            <person name="Ding Y."/>
            <person name="Xue Y."/>
        </authorList>
    </citation>
    <scope>NUCLEOTIDE SEQUENCE [LARGE SCALE GENOMIC DNA]</scope>
    <source>
        <strain evidence="1 2">HXb2</strain>
    </source>
</reference>
<dbReference type="SUPFAM" id="SSF81296">
    <property type="entry name" value="E set domains"/>
    <property type="match status" value="1"/>
</dbReference>
<evidence type="ECO:0000313" key="2">
    <source>
        <dbReference type="Proteomes" id="UP000189883"/>
    </source>
</evidence>
<dbReference type="InterPro" id="IPR014756">
    <property type="entry name" value="Ig_E-set"/>
</dbReference>
<dbReference type="InterPro" id="IPR015943">
    <property type="entry name" value="WD40/YVTN_repeat-like_dom_sf"/>
</dbReference>
<organism evidence="1 2">
    <name type="scientific">Riemerella anatipestifer</name>
    <name type="common">Moraxella anatipestifer</name>
    <dbReference type="NCBI Taxonomy" id="34085"/>
    <lineage>
        <taxon>Bacteria</taxon>
        <taxon>Pseudomonadati</taxon>
        <taxon>Bacteroidota</taxon>
        <taxon>Flavobacteriia</taxon>
        <taxon>Flavobacteriales</taxon>
        <taxon>Weeksellaceae</taxon>
        <taxon>Riemerella</taxon>
    </lineage>
</organism>
<protein>
    <submittedName>
        <fullName evidence="1">Uncharacterized protein</fullName>
    </submittedName>
</protein>
<dbReference type="InterPro" id="IPR013783">
    <property type="entry name" value="Ig-like_fold"/>
</dbReference>
<dbReference type="Gene3D" id="2.60.40.10">
    <property type="entry name" value="Immunoglobulins"/>
    <property type="match status" value="1"/>
</dbReference>
<dbReference type="Proteomes" id="UP000189883">
    <property type="component" value="Chromosome"/>
</dbReference>
<dbReference type="PROSITE" id="PS51257">
    <property type="entry name" value="PROKAR_LIPOPROTEIN"/>
    <property type="match status" value="1"/>
</dbReference>
<dbReference type="GeneID" id="93717123"/>
<proteinExistence type="predicted"/>
<name>A0A161Q8T0_RIEAN</name>
<dbReference type="SUPFAM" id="SSF110296">
    <property type="entry name" value="Oligoxyloglucan reducing end-specific cellobiohydrolase"/>
    <property type="match status" value="1"/>
</dbReference>
<dbReference type="EMBL" id="CP011859">
    <property type="protein sequence ID" value="AQY23165.1"/>
    <property type="molecule type" value="Genomic_DNA"/>
</dbReference>
<evidence type="ECO:0000313" key="1">
    <source>
        <dbReference type="EMBL" id="AQY23165.1"/>
    </source>
</evidence>
<dbReference type="AlphaFoldDB" id="A0A161Q8T0"/>
<accession>A0A161Q8T0</accession>
<sequence length="435" mass="49417">MAKKVLNFKLVLILIILVSCSRNDEITNESQLLEEVKDVIITSYSKNYAYSGEEVIIYGENFPIKEKCKILFDDVYSEILNVSKDSRQITIKVPNVARSIPTLKFIFENRNVVNNITNDYNKNIAVINKSIGNWTSTESAIFISDNDYIRGIQIKNNGKIYYNVSKRTYSSPDDGITWKVWYNSSFLSDFHATDNDEGFADSGFGLGKVPKGGSPLSLNIFFTTDSRTSEKFATVFVENDMRTGLLVTTNRNVYKTSDGENFVKVYNSGSTKIDIQRAPFKLDYQNIWTIGYDQAIETGLIFYCNGNNENWHSYLFTAYPKSMVNNIYFVNDRVGYCSLYTFDANPKVKMFKSLDGGASWNLISDIPNAQRNISMVFINESIGYVSSDNQIFLTKDGGNTWSLDFTADENIQKLGYSNNCVYALTNGKINRKFLK</sequence>
<gene>
    <name evidence="1" type="ORF">AB406_2231</name>
</gene>
<dbReference type="eggNOG" id="COG4447">
    <property type="taxonomic scope" value="Bacteria"/>
</dbReference>